<evidence type="ECO:0000313" key="3">
    <source>
        <dbReference type="Proteomes" id="UP001595722"/>
    </source>
</evidence>
<comment type="caution">
    <text evidence="2">The sequence shown here is derived from an EMBL/GenBank/DDBJ whole genome shotgun (WGS) entry which is preliminary data.</text>
</comment>
<feature type="transmembrane region" description="Helical" evidence="1">
    <location>
        <begin position="12"/>
        <end position="34"/>
    </location>
</feature>
<reference evidence="3" key="1">
    <citation type="journal article" date="2019" name="Int. J. Syst. Evol. Microbiol.">
        <title>The Global Catalogue of Microorganisms (GCM) 10K type strain sequencing project: providing services to taxonomists for standard genome sequencing and annotation.</title>
        <authorList>
            <consortium name="The Broad Institute Genomics Platform"/>
            <consortium name="The Broad Institute Genome Sequencing Center for Infectious Disease"/>
            <person name="Wu L."/>
            <person name="Ma J."/>
        </authorList>
    </citation>
    <scope>NUCLEOTIDE SEQUENCE [LARGE SCALE GENOMIC DNA]</scope>
    <source>
        <strain evidence="3">KCTC 42424</strain>
    </source>
</reference>
<evidence type="ECO:0000313" key="2">
    <source>
        <dbReference type="EMBL" id="MFC3681026.1"/>
    </source>
</evidence>
<dbReference type="RefSeq" id="WP_376867175.1">
    <property type="nucleotide sequence ID" value="NZ_JBHRYB010000013.1"/>
</dbReference>
<keyword evidence="1" id="KW-1133">Transmembrane helix</keyword>
<name>A0ABV7VTZ8_9GAMM</name>
<organism evidence="2 3">
    <name type="scientific">Bacterioplanoides pacificum</name>
    <dbReference type="NCBI Taxonomy" id="1171596"/>
    <lineage>
        <taxon>Bacteria</taxon>
        <taxon>Pseudomonadati</taxon>
        <taxon>Pseudomonadota</taxon>
        <taxon>Gammaproteobacteria</taxon>
        <taxon>Oceanospirillales</taxon>
        <taxon>Oceanospirillaceae</taxon>
        <taxon>Bacterioplanoides</taxon>
    </lineage>
</organism>
<keyword evidence="1" id="KW-0812">Transmembrane</keyword>
<dbReference type="Proteomes" id="UP001595722">
    <property type="component" value="Unassembled WGS sequence"/>
</dbReference>
<sequence length="120" mass="13781">MKKQDGIASLSVLLAVFAFIVIIRITFAVVPMYYDDKVVETILDDLVSSGKIDGRTSTRKARDLIRIRLDRNQVEVDLEGLAIRRTRNGSLLFWDYEHRSGFISNIELVGRFQHQKELAK</sequence>
<accession>A0ABV7VTZ8</accession>
<protein>
    <submittedName>
        <fullName evidence="2">DUF4845 domain-containing protein</fullName>
    </submittedName>
</protein>
<keyword evidence="1" id="KW-0472">Membrane</keyword>
<dbReference type="Pfam" id="PF16137">
    <property type="entry name" value="DUF4845"/>
    <property type="match status" value="1"/>
</dbReference>
<keyword evidence="3" id="KW-1185">Reference proteome</keyword>
<dbReference type="EMBL" id="JBHRYB010000013">
    <property type="protein sequence ID" value="MFC3681026.1"/>
    <property type="molecule type" value="Genomic_DNA"/>
</dbReference>
<evidence type="ECO:0000256" key="1">
    <source>
        <dbReference type="SAM" id="Phobius"/>
    </source>
</evidence>
<proteinExistence type="predicted"/>
<gene>
    <name evidence="2" type="ORF">ACFOMG_13040</name>
</gene>
<dbReference type="InterPro" id="IPR032314">
    <property type="entry name" value="DUF4845"/>
</dbReference>